<feature type="region of interest" description="Disordered" evidence="1">
    <location>
        <begin position="351"/>
        <end position="377"/>
    </location>
</feature>
<keyword evidence="3" id="KW-1185">Reference proteome</keyword>
<comment type="caution">
    <text evidence="2">The sequence shown here is derived from an EMBL/GenBank/DDBJ whole genome shotgun (WGS) entry which is preliminary data.</text>
</comment>
<dbReference type="Proteomes" id="UP001151760">
    <property type="component" value="Unassembled WGS sequence"/>
</dbReference>
<dbReference type="EMBL" id="BQNB010015780">
    <property type="protein sequence ID" value="GJT44047.1"/>
    <property type="molecule type" value="Genomic_DNA"/>
</dbReference>
<organism evidence="2 3">
    <name type="scientific">Tanacetum coccineum</name>
    <dbReference type="NCBI Taxonomy" id="301880"/>
    <lineage>
        <taxon>Eukaryota</taxon>
        <taxon>Viridiplantae</taxon>
        <taxon>Streptophyta</taxon>
        <taxon>Embryophyta</taxon>
        <taxon>Tracheophyta</taxon>
        <taxon>Spermatophyta</taxon>
        <taxon>Magnoliopsida</taxon>
        <taxon>eudicotyledons</taxon>
        <taxon>Gunneridae</taxon>
        <taxon>Pentapetalae</taxon>
        <taxon>asterids</taxon>
        <taxon>campanulids</taxon>
        <taxon>Asterales</taxon>
        <taxon>Asteraceae</taxon>
        <taxon>Asteroideae</taxon>
        <taxon>Anthemideae</taxon>
        <taxon>Anthemidinae</taxon>
        <taxon>Tanacetum</taxon>
    </lineage>
</organism>
<reference evidence="2" key="2">
    <citation type="submission" date="2022-01" db="EMBL/GenBank/DDBJ databases">
        <authorList>
            <person name="Yamashiro T."/>
            <person name="Shiraishi A."/>
            <person name="Satake H."/>
            <person name="Nakayama K."/>
        </authorList>
    </citation>
    <scope>NUCLEOTIDE SEQUENCE</scope>
</reference>
<feature type="compositionally biased region" description="Polar residues" evidence="1">
    <location>
        <begin position="85"/>
        <end position="104"/>
    </location>
</feature>
<evidence type="ECO:0000256" key="1">
    <source>
        <dbReference type="SAM" id="MobiDB-lite"/>
    </source>
</evidence>
<feature type="region of interest" description="Disordered" evidence="1">
    <location>
        <begin position="84"/>
        <end position="146"/>
    </location>
</feature>
<evidence type="ECO:0000313" key="2">
    <source>
        <dbReference type="EMBL" id="GJT44047.1"/>
    </source>
</evidence>
<name>A0ABQ5DYP8_9ASTR</name>
<accession>A0ABQ5DYP8</accession>
<evidence type="ECO:0000313" key="3">
    <source>
        <dbReference type="Proteomes" id="UP001151760"/>
    </source>
</evidence>
<feature type="compositionally biased region" description="Basic and acidic residues" evidence="1">
    <location>
        <begin position="368"/>
        <end position="377"/>
    </location>
</feature>
<feature type="compositionally biased region" description="Basic residues" evidence="1">
    <location>
        <begin position="105"/>
        <end position="114"/>
    </location>
</feature>
<protein>
    <submittedName>
        <fullName evidence="2">Uncharacterized protein</fullName>
    </submittedName>
</protein>
<sequence length="505" mass="56989">MEILVATLASASYLPQQIFNLSKYIFDNMVNNLDGGVKFLIYLRFVQVFLDKQVEGMSKHKGVYVTLSHTKKVFVNMKRPCKDSATLTDSHSTPIITQPPSSKPQNKKSRRKQRKDSAPTEPTTEETTPKEHVSTSSYDPPPSGEDRMQLAELISLCTNLQEKVLDLEKAKTAQEKEITSLKKRVKQLEKKRKSRTSELRRLRKVSSSSRVESSNYASLGAQEDASKQGRKIEDLDADAEVTLVNETQKMNNDNLMFDTGVLEEQEIKFEKVVEEPVVSVATTTKSIPVSAAEVVTTASASVVIPDELTLAQTLIEIKTAKPKPVTTAATTVTSVRPRAKGIIFHDQEEHVPASTKTFSSSQSQLPQVKDKGKGKMVEPEVPLKKKDQVALDEEMARNLKFTMMEADFELAQRLQAKEHGEITIEERSRLFIDLMNRRKKHFAKLKAEEIRRKPPTKAQKRNQMSTYLKNMIDKYGRMGYFKLIRADGSSKRFTIDEKNAFGNDS</sequence>
<feature type="region of interest" description="Disordered" evidence="1">
    <location>
        <begin position="189"/>
        <end position="231"/>
    </location>
</feature>
<reference evidence="2" key="1">
    <citation type="journal article" date="2022" name="Int. J. Mol. Sci.">
        <title>Draft Genome of Tanacetum Coccineum: Genomic Comparison of Closely Related Tanacetum-Family Plants.</title>
        <authorList>
            <person name="Yamashiro T."/>
            <person name="Shiraishi A."/>
            <person name="Nakayama K."/>
            <person name="Satake H."/>
        </authorList>
    </citation>
    <scope>NUCLEOTIDE SEQUENCE</scope>
</reference>
<feature type="compositionally biased region" description="Polar residues" evidence="1">
    <location>
        <begin position="354"/>
        <end position="366"/>
    </location>
</feature>
<proteinExistence type="predicted"/>
<feature type="compositionally biased region" description="Low complexity" evidence="1">
    <location>
        <begin position="205"/>
        <end position="214"/>
    </location>
</feature>
<gene>
    <name evidence="2" type="ORF">Tco_0952762</name>
</gene>